<dbReference type="RefSeq" id="WP_278430184.1">
    <property type="nucleotide sequence ID" value="NZ_DPSM01000002.1"/>
</dbReference>
<dbReference type="Proteomes" id="UP000262210">
    <property type="component" value="Unassembled WGS sequence"/>
</dbReference>
<evidence type="ECO:0000259" key="2">
    <source>
        <dbReference type="Pfam" id="PF13231"/>
    </source>
</evidence>
<feature type="transmembrane region" description="Helical" evidence="1">
    <location>
        <begin position="321"/>
        <end position="342"/>
    </location>
</feature>
<feature type="transmembrane region" description="Helical" evidence="1">
    <location>
        <begin position="125"/>
        <end position="142"/>
    </location>
</feature>
<accession>A0A9C7V6D3</accession>
<feature type="transmembrane region" description="Helical" evidence="1">
    <location>
        <begin position="192"/>
        <end position="211"/>
    </location>
</feature>
<dbReference type="EMBL" id="DPSM01000002">
    <property type="protein sequence ID" value="HCJ98633.1"/>
    <property type="molecule type" value="Genomic_DNA"/>
</dbReference>
<reference evidence="3 4" key="1">
    <citation type="journal article" date="2018" name="Nat. Biotechnol.">
        <title>A standardized bacterial taxonomy based on genome phylogeny substantially revises the tree of life.</title>
        <authorList>
            <person name="Parks D.H."/>
            <person name="Chuvochina M."/>
            <person name="Waite D.W."/>
            <person name="Rinke C."/>
            <person name="Skarshewski A."/>
            <person name="Chaumeil P.A."/>
            <person name="Hugenholtz P."/>
        </authorList>
    </citation>
    <scope>NUCLEOTIDE SEQUENCE [LARGE SCALE GENOMIC DNA]</scope>
    <source>
        <strain evidence="3">UBA11264</strain>
    </source>
</reference>
<protein>
    <submittedName>
        <fullName evidence="3">Glycosyltransferase</fullName>
    </submittedName>
</protein>
<evidence type="ECO:0000313" key="4">
    <source>
        <dbReference type="Proteomes" id="UP000262210"/>
    </source>
</evidence>
<name>A0A9C7V6D3_9GAMM</name>
<dbReference type="Pfam" id="PF13231">
    <property type="entry name" value="PMT_2"/>
    <property type="match status" value="1"/>
</dbReference>
<dbReference type="InterPro" id="IPR038731">
    <property type="entry name" value="RgtA/B/C-like"/>
</dbReference>
<organism evidence="3 4">
    <name type="scientific">Serratia grimesii</name>
    <dbReference type="NCBI Taxonomy" id="82995"/>
    <lineage>
        <taxon>Bacteria</taxon>
        <taxon>Pseudomonadati</taxon>
        <taxon>Pseudomonadota</taxon>
        <taxon>Gammaproteobacteria</taxon>
        <taxon>Enterobacterales</taxon>
        <taxon>Yersiniaceae</taxon>
        <taxon>Serratia</taxon>
    </lineage>
</organism>
<evidence type="ECO:0000313" key="3">
    <source>
        <dbReference type="EMBL" id="HCJ98633.1"/>
    </source>
</evidence>
<gene>
    <name evidence="3" type="ORF">DHV72_01195</name>
</gene>
<feature type="transmembrane region" description="Helical" evidence="1">
    <location>
        <begin position="70"/>
        <end position="91"/>
    </location>
</feature>
<feature type="domain" description="Glycosyltransferase RgtA/B/C/D-like" evidence="2">
    <location>
        <begin position="77"/>
        <end position="209"/>
    </location>
</feature>
<dbReference type="AlphaFoldDB" id="A0A9C7V6D3"/>
<feature type="transmembrane region" description="Helical" evidence="1">
    <location>
        <begin position="149"/>
        <end position="172"/>
    </location>
</feature>
<feature type="transmembrane region" description="Helical" evidence="1">
    <location>
        <begin position="270"/>
        <end position="288"/>
    </location>
</feature>
<keyword evidence="1" id="KW-1133">Transmembrane helix</keyword>
<keyword evidence="1" id="KW-0472">Membrane</keyword>
<evidence type="ECO:0000256" key="1">
    <source>
        <dbReference type="SAM" id="Phobius"/>
    </source>
</evidence>
<proteinExistence type="predicted"/>
<sequence length="490" mass="55818">MTHRLLAFWLLFYAAAWTLLTVHLDPTVPYDAVEALNWGINAEWGSPKNPWLVGVAMHPVLWLPWLPLNIYWYASHFVAIAIGMLGVWLLARRLSGSPRLAWLALLTLNLSGIINFDIIPYNDNYLLVMLWPWMMLFFHLAITRSANWWLAFAVTAGLATMAKYSTFAFVYFAFLSTLFVPHIRRCYRQPQFYLAVAVWLVIVVPNLVWLWQHDFAAFKWVDSQVKMQLNLDMLQSLLLVFYPSLFLWLILRRAGAVLAWPDDTSMRVLLGIYLLPLGIITFWFSFNVGGRLTEWLQPFFVLAPALLVGCVKQPPHRSLRGAAVGMMCAALVIYLGYAAIMLGNVRNAGQKMVGIKAFSAGVEQRWLQHYGTELNYVGGAYLSQWMTVYAVSRPQTITRWSNHERPNIYNAHINYAQIAQHGAVLFGHLGESCEQTDFDGALASWPRIRIDVQQSLQYQADPNATPQPVCIAFVRPEKARDALTPRALPQ</sequence>
<feature type="transmembrane region" description="Helical" evidence="1">
    <location>
        <begin position="231"/>
        <end position="250"/>
    </location>
</feature>
<keyword evidence="1" id="KW-0812">Transmembrane</keyword>
<comment type="caution">
    <text evidence="3">The sequence shown here is derived from an EMBL/GenBank/DDBJ whole genome shotgun (WGS) entry which is preliminary data.</text>
</comment>